<dbReference type="InterPro" id="IPR036770">
    <property type="entry name" value="Ankyrin_rpt-contain_sf"/>
</dbReference>
<name>A0A8J2SFR3_9STRA</name>
<dbReference type="EMBL" id="CAKKNE010000003">
    <property type="protein sequence ID" value="CAH0371195.1"/>
    <property type="molecule type" value="Genomic_DNA"/>
</dbReference>
<dbReference type="AlphaFoldDB" id="A0A8J2SFR3"/>
<feature type="repeat" description="ANK" evidence="1">
    <location>
        <begin position="1"/>
        <end position="24"/>
    </location>
</feature>
<evidence type="ECO:0000313" key="3">
    <source>
        <dbReference type="Proteomes" id="UP000789595"/>
    </source>
</evidence>
<gene>
    <name evidence="2" type="ORF">PECAL_3P11250</name>
</gene>
<dbReference type="Gene3D" id="1.25.40.20">
    <property type="entry name" value="Ankyrin repeat-containing domain"/>
    <property type="match status" value="1"/>
</dbReference>
<evidence type="ECO:0000256" key="1">
    <source>
        <dbReference type="PROSITE-ProRule" id="PRU00023"/>
    </source>
</evidence>
<reference evidence="2" key="1">
    <citation type="submission" date="2021-11" db="EMBL/GenBank/DDBJ databases">
        <authorList>
            <consortium name="Genoscope - CEA"/>
            <person name="William W."/>
        </authorList>
    </citation>
    <scope>NUCLEOTIDE SEQUENCE</scope>
</reference>
<evidence type="ECO:0000313" key="2">
    <source>
        <dbReference type="EMBL" id="CAH0371195.1"/>
    </source>
</evidence>
<protein>
    <submittedName>
        <fullName evidence="2">Uncharacterized protein</fullName>
    </submittedName>
</protein>
<dbReference type="Pfam" id="PF12796">
    <property type="entry name" value="Ank_2"/>
    <property type="match status" value="1"/>
</dbReference>
<dbReference type="SUPFAM" id="SSF48403">
    <property type="entry name" value="Ankyrin repeat"/>
    <property type="match status" value="1"/>
</dbReference>
<sequence>MYAALRGNPEVAKILLSAGADANALIPIENPDDERTWSALVMAVFVDQRYASGSYAIIEMLLKAGADANPPKWGRKTVMQMAINYNRRRIWPLLLRAGSILPIHPYGENSYYDETHRTDPYLLKIDAAGGFKAYEKAHLTQLLAIFAPKFTHLVPPELVARFLEFSFHVGFY</sequence>
<dbReference type="OrthoDB" id="38351at2759"/>
<dbReference type="InterPro" id="IPR002110">
    <property type="entry name" value="Ankyrin_rpt"/>
</dbReference>
<keyword evidence="3" id="KW-1185">Reference proteome</keyword>
<dbReference type="PROSITE" id="PS50297">
    <property type="entry name" value="ANK_REP_REGION"/>
    <property type="match status" value="1"/>
</dbReference>
<dbReference type="Proteomes" id="UP000789595">
    <property type="component" value="Unassembled WGS sequence"/>
</dbReference>
<proteinExistence type="predicted"/>
<accession>A0A8J2SFR3</accession>
<comment type="caution">
    <text evidence="2">The sequence shown here is derived from an EMBL/GenBank/DDBJ whole genome shotgun (WGS) entry which is preliminary data.</text>
</comment>
<keyword evidence="1" id="KW-0040">ANK repeat</keyword>
<organism evidence="2 3">
    <name type="scientific">Pelagomonas calceolata</name>
    <dbReference type="NCBI Taxonomy" id="35677"/>
    <lineage>
        <taxon>Eukaryota</taxon>
        <taxon>Sar</taxon>
        <taxon>Stramenopiles</taxon>
        <taxon>Ochrophyta</taxon>
        <taxon>Pelagophyceae</taxon>
        <taxon>Pelagomonadales</taxon>
        <taxon>Pelagomonadaceae</taxon>
        <taxon>Pelagomonas</taxon>
    </lineage>
</organism>
<dbReference type="PROSITE" id="PS50088">
    <property type="entry name" value="ANK_REPEAT"/>
    <property type="match status" value="1"/>
</dbReference>